<feature type="transmembrane region" description="Helical" evidence="6">
    <location>
        <begin position="21"/>
        <end position="43"/>
    </location>
</feature>
<dbReference type="NCBIfam" id="TIGR00765">
    <property type="entry name" value="yihY_not_rbn"/>
    <property type="match status" value="1"/>
</dbReference>
<feature type="transmembrane region" description="Helical" evidence="6">
    <location>
        <begin position="205"/>
        <end position="226"/>
    </location>
</feature>
<dbReference type="PANTHER" id="PTHR30213">
    <property type="entry name" value="INNER MEMBRANE PROTEIN YHJD"/>
    <property type="match status" value="1"/>
</dbReference>
<evidence type="ECO:0000256" key="2">
    <source>
        <dbReference type="ARBA" id="ARBA00022475"/>
    </source>
</evidence>
<dbReference type="RefSeq" id="WP_006858019.1">
    <property type="nucleotide sequence ID" value="NZ_CP102289.1"/>
</dbReference>
<keyword evidence="3 6" id="KW-0812">Transmembrane</keyword>
<dbReference type="GO" id="GO:0005886">
    <property type="term" value="C:plasma membrane"/>
    <property type="evidence" value="ECO:0007669"/>
    <property type="project" value="UniProtKB-SubCell"/>
</dbReference>
<comment type="subcellular location">
    <subcellularLocation>
        <location evidence="1">Cell membrane</location>
        <topology evidence="1">Multi-pass membrane protein</topology>
    </subcellularLocation>
</comment>
<feature type="transmembrane region" description="Helical" evidence="6">
    <location>
        <begin position="129"/>
        <end position="150"/>
    </location>
</feature>
<sequence>MIWKIIGNVMSFMGKCKRDKINAYSAQSAFFIILSLIPFLMVFSSLLQYTSVTEGTLLKIIERVMPEYIAPFLISLIDEVYNRSAGIISITAIVAIWSAAKGVQYMTDGLNSVNDLEETRNWLVLRMWAVVYTVIFLVAIVFTLLVIVFGNSLQKLASQYIPLLRHAVDLLAHFRGLIMLVMLIVFFDVIFTALPNKKLTFKSQLPGAAICGVAWYIFSIGVSIYVDYFNGFSMYGSLTTIALIMLWLYFCMYIMMMSAEVNVIFNDSIRKWLLKEKEKKKRKNS</sequence>
<evidence type="ECO:0000256" key="6">
    <source>
        <dbReference type="SAM" id="Phobius"/>
    </source>
</evidence>
<evidence type="ECO:0000313" key="8">
    <source>
        <dbReference type="Proteomes" id="UP000283513"/>
    </source>
</evidence>
<comment type="caution">
    <text evidence="7">The sequence shown here is derived from an EMBL/GenBank/DDBJ whole genome shotgun (WGS) entry which is preliminary data.</text>
</comment>
<evidence type="ECO:0000256" key="3">
    <source>
        <dbReference type="ARBA" id="ARBA00022692"/>
    </source>
</evidence>
<evidence type="ECO:0000256" key="5">
    <source>
        <dbReference type="ARBA" id="ARBA00023136"/>
    </source>
</evidence>
<evidence type="ECO:0000256" key="1">
    <source>
        <dbReference type="ARBA" id="ARBA00004651"/>
    </source>
</evidence>
<organism evidence="7 8">
    <name type="scientific">Roseburia intestinalis</name>
    <dbReference type="NCBI Taxonomy" id="166486"/>
    <lineage>
        <taxon>Bacteria</taxon>
        <taxon>Bacillati</taxon>
        <taxon>Bacillota</taxon>
        <taxon>Clostridia</taxon>
        <taxon>Lachnospirales</taxon>
        <taxon>Lachnospiraceae</taxon>
        <taxon>Roseburia</taxon>
    </lineage>
</organism>
<dbReference type="PANTHER" id="PTHR30213:SF0">
    <property type="entry name" value="UPF0761 MEMBRANE PROTEIN YIHY"/>
    <property type="match status" value="1"/>
</dbReference>
<proteinExistence type="predicted"/>
<accession>A0A1Q6SAY3</accession>
<dbReference type="Pfam" id="PF03631">
    <property type="entry name" value="Virul_fac_BrkB"/>
    <property type="match status" value="1"/>
</dbReference>
<gene>
    <name evidence="7" type="ORF">DW856_01190</name>
</gene>
<dbReference type="AlphaFoldDB" id="A0A1Q6SAY3"/>
<dbReference type="PIRSF" id="PIRSF035875">
    <property type="entry name" value="RNase_BN"/>
    <property type="match status" value="1"/>
</dbReference>
<keyword evidence="2" id="KW-1003">Cell membrane</keyword>
<dbReference type="EMBL" id="QSHO01000001">
    <property type="protein sequence ID" value="RHC20856.1"/>
    <property type="molecule type" value="Genomic_DNA"/>
</dbReference>
<feature type="transmembrane region" description="Helical" evidence="6">
    <location>
        <begin position="80"/>
        <end position="100"/>
    </location>
</feature>
<dbReference type="Proteomes" id="UP000283513">
    <property type="component" value="Unassembled WGS sequence"/>
</dbReference>
<protein>
    <submittedName>
        <fullName evidence="7">YihY/virulence factor BrkB family protein</fullName>
    </submittedName>
</protein>
<dbReference type="GeneID" id="61433336"/>
<evidence type="ECO:0000313" key="7">
    <source>
        <dbReference type="EMBL" id="RHC20856.1"/>
    </source>
</evidence>
<reference evidence="7 8" key="1">
    <citation type="submission" date="2018-08" db="EMBL/GenBank/DDBJ databases">
        <title>A genome reference for cultivated species of the human gut microbiota.</title>
        <authorList>
            <person name="Zou Y."/>
            <person name="Xue W."/>
            <person name="Luo G."/>
        </authorList>
    </citation>
    <scope>NUCLEOTIDE SEQUENCE [LARGE SCALE GENOMIC DNA]</scope>
    <source>
        <strain evidence="7 8">AM37-1AC</strain>
    </source>
</reference>
<keyword evidence="4 6" id="KW-1133">Transmembrane helix</keyword>
<name>A0A1Q6SAY3_9FIRM</name>
<evidence type="ECO:0000256" key="4">
    <source>
        <dbReference type="ARBA" id="ARBA00022989"/>
    </source>
</evidence>
<keyword evidence="5 6" id="KW-0472">Membrane</keyword>
<feature type="transmembrane region" description="Helical" evidence="6">
    <location>
        <begin position="170"/>
        <end position="193"/>
    </location>
</feature>
<dbReference type="InterPro" id="IPR017039">
    <property type="entry name" value="Virul_fac_BrkB"/>
</dbReference>